<dbReference type="Proteomes" id="UP000663671">
    <property type="component" value="Chromosome 2"/>
</dbReference>
<reference evidence="2" key="1">
    <citation type="submission" date="2021-01" db="EMBL/GenBank/DDBJ databases">
        <title>Chromosome-level genome assembly of a human fungal pathogen reveals clustering of transcriptionally co-regulated genes.</title>
        <authorList>
            <person name="Voorhies M."/>
            <person name="Cohen S."/>
            <person name="Shea T.P."/>
            <person name="Petrus S."/>
            <person name="Munoz J.F."/>
            <person name="Poplawski S."/>
            <person name="Goldman W.E."/>
            <person name="Michael T."/>
            <person name="Cuomo C.A."/>
            <person name="Sil A."/>
            <person name="Beyhan S."/>
        </authorList>
    </citation>
    <scope>NUCLEOTIDE SEQUENCE</scope>
    <source>
        <strain evidence="2">WU24</strain>
    </source>
</reference>
<gene>
    <name evidence="2" type="ORF">I7I51_08567</name>
</gene>
<evidence type="ECO:0000313" key="2">
    <source>
        <dbReference type="EMBL" id="QSS59135.1"/>
    </source>
</evidence>
<organism evidence="2 3">
    <name type="scientific">Ajellomyces capsulatus</name>
    <name type="common">Darling's disease fungus</name>
    <name type="synonym">Histoplasma capsulatum</name>
    <dbReference type="NCBI Taxonomy" id="5037"/>
    <lineage>
        <taxon>Eukaryota</taxon>
        <taxon>Fungi</taxon>
        <taxon>Dikarya</taxon>
        <taxon>Ascomycota</taxon>
        <taxon>Pezizomycotina</taxon>
        <taxon>Eurotiomycetes</taxon>
        <taxon>Eurotiomycetidae</taxon>
        <taxon>Onygenales</taxon>
        <taxon>Ajellomycetaceae</taxon>
        <taxon>Histoplasma</taxon>
    </lineage>
</organism>
<feature type="region of interest" description="Disordered" evidence="1">
    <location>
        <begin position="1"/>
        <end position="62"/>
    </location>
</feature>
<evidence type="ECO:0000256" key="1">
    <source>
        <dbReference type="SAM" id="MobiDB-lite"/>
    </source>
</evidence>
<dbReference type="VEuPathDB" id="FungiDB:I7I51_08567"/>
<sequence length="62" mass="6490">MRSMSGSGQWAETSPEQGLDAKQPPGQNLSNSVPGRLETPWDGSGDEDAQASGRGGWQIMAS</sequence>
<evidence type="ECO:0000313" key="3">
    <source>
        <dbReference type="Proteomes" id="UP000663671"/>
    </source>
</evidence>
<proteinExistence type="predicted"/>
<dbReference type="AlphaFoldDB" id="A0A8A1M0Q2"/>
<name>A0A8A1M0Q2_AJECA</name>
<protein>
    <submittedName>
        <fullName evidence="2">Uncharacterized protein</fullName>
    </submittedName>
</protein>
<dbReference type="EMBL" id="CP069109">
    <property type="protein sequence ID" value="QSS59135.1"/>
    <property type="molecule type" value="Genomic_DNA"/>
</dbReference>
<feature type="compositionally biased region" description="Polar residues" evidence="1">
    <location>
        <begin position="1"/>
        <end position="16"/>
    </location>
</feature>
<accession>A0A8A1M0Q2</accession>